<dbReference type="Proteomes" id="UP000003244">
    <property type="component" value="Unassembled WGS sequence"/>
</dbReference>
<proteinExistence type="predicted"/>
<sequence>MSLFLGPIHHIMYNKIKFQEGLVDAIVRAAGEKTGNDELELKLDLSLAGVPAGSLEEIVDTTNIHGSLQSLVVIVEKRLAFVVDEAIKSDIFTIEDIKNIGRQYGQDHNLGSDLSIEEVYPAIAGKMLNGMPCDRVEEMLDSTEDSFRWRDRLDIHADYWEPYGRSSKDFYHIRTSVIEGLLGQSDISYTWNGENEFELRRK</sequence>
<keyword evidence="2" id="KW-1185">Reference proteome</keyword>
<dbReference type="RefSeq" id="WP_007788524.1">
    <property type="nucleotide sequence ID" value="NZ_ADGQ01000019.1"/>
</dbReference>
<protein>
    <submittedName>
        <fullName evidence="1">Uncharacterized protein</fullName>
    </submittedName>
</protein>
<reference evidence="1 2" key="1">
    <citation type="submission" date="2010-08" db="EMBL/GenBank/DDBJ databases">
        <authorList>
            <person name="Harkins D.M."/>
            <person name="Madupu R."/>
            <person name="Durkin A.S."/>
            <person name="Torralba M."/>
            <person name="Methe B."/>
            <person name="Sutton G.G."/>
            <person name="Nelson K.E."/>
        </authorList>
    </citation>
    <scope>NUCLEOTIDE SEQUENCE [LARGE SCALE GENOMIC DNA]</scope>
    <source>
        <strain evidence="1 2">DSM 17678</strain>
    </source>
</reference>
<accession>E0E1S1</accession>
<evidence type="ECO:0000313" key="1">
    <source>
        <dbReference type="EMBL" id="EFM65177.1"/>
    </source>
</evidence>
<comment type="caution">
    <text evidence="1">The sequence shown here is derived from an EMBL/GenBank/DDBJ whole genome shotgun (WGS) entry which is preliminary data.</text>
</comment>
<dbReference type="STRING" id="596315.HMPREF0634_0208"/>
<dbReference type="AlphaFoldDB" id="E0E1S1"/>
<name>E0E1S1_9FIRM</name>
<dbReference type="GeneID" id="84800146"/>
<dbReference type="eggNOG" id="ENOG50322UQ">
    <property type="taxonomic scope" value="Bacteria"/>
</dbReference>
<evidence type="ECO:0000313" key="2">
    <source>
        <dbReference type="Proteomes" id="UP000003244"/>
    </source>
</evidence>
<dbReference type="EMBL" id="ADGQ01000019">
    <property type="protein sequence ID" value="EFM65177.1"/>
    <property type="molecule type" value="Genomic_DNA"/>
</dbReference>
<organism evidence="1 2">
    <name type="scientific">Peptostreptococcus stomatis DSM 17678</name>
    <dbReference type="NCBI Taxonomy" id="596315"/>
    <lineage>
        <taxon>Bacteria</taxon>
        <taxon>Bacillati</taxon>
        <taxon>Bacillota</taxon>
        <taxon>Clostridia</taxon>
        <taxon>Peptostreptococcales</taxon>
        <taxon>Peptostreptococcaceae</taxon>
        <taxon>Peptostreptococcus</taxon>
    </lineage>
</organism>
<gene>
    <name evidence="1" type="ORF">HMPREF0634_0208</name>
</gene>
<dbReference type="OrthoDB" id="9777242at2"/>